<comment type="caution">
    <text evidence="1">The sequence shown here is derived from an EMBL/GenBank/DDBJ whole genome shotgun (WGS) entry which is preliminary data.</text>
</comment>
<gene>
    <name evidence="1" type="ORF">E4K64_19480</name>
</gene>
<evidence type="ECO:0000313" key="1">
    <source>
        <dbReference type="EMBL" id="TFV74168.1"/>
    </source>
</evidence>
<dbReference type="EMBL" id="SPQS01000010">
    <property type="protein sequence ID" value="TFV74168.1"/>
    <property type="molecule type" value="Genomic_DNA"/>
</dbReference>
<reference evidence="1 2" key="1">
    <citation type="submission" date="2019-03" db="EMBL/GenBank/DDBJ databases">
        <title>Bradyrhizobium strains diversity.</title>
        <authorList>
            <person name="Urquiaga M.C.O."/>
            <person name="Hungria M."/>
            <person name="Delamuta J.R.M."/>
            <person name="Klepa M.S."/>
        </authorList>
    </citation>
    <scope>NUCLEOTIDE SEQUENCE [LARGE SCALE GENOMIC DNA]</scope>
    <source>
        <strain evidence="1 2">CNPSo 3426</strain>
    </source>
</reference>
<dbReference type="RefSeq" id="WP_135164957.1">
    <property type="nucleotide sequence ID" value="NZ_SPQS01000010.1"/>
</dbReference>
<dbReference type="Proteomes" id="UP000297700">
    <property type="component" value="Unassembled WGS sequence"/>
</dbReference>
<dbReference type="AlphaFoldDB" id="A0A4Y9P457"/>
<protein>
    <submittedName>
        <fullName evidence="1">Uncharacterized protein</fullName>
    </submittedName>
</protein>
<accession>A0A4Y9P457</accession>
<evidence type="ECO:0000313" key="2">
    <source>
        <dbReference type="Proteomes" id="UP000297700"/>
    </source>
</evidence>
<proteinExistence type="predicted"/>
<organism evidence="1 2">
    <name type="scientific">Bradyrhizobium frederickii</name>
    <dbReference type="NCBI Taxonomy" id="2560054"/>
    <lineage>
        <taxon>Bacteria</taxon>
        <taxon>Pseudomonadati</taxon>
        <taxon>Pseudomonadota</taxon>
        <taxon>Alphaproteobacteria</taxon>
        <taxon>Hyphomicrobiales</taxon>
        <taxon>Nitrobacteraceae</taxon>
        <taxon>Bradyrhizobium</taxon>
    </lineage>
</organism>
<name>A0A4Y9P457_9BRAD</name>
<sequence length="81" mass="9099">MAKPKKRKARKIAPDDYFAAGPMEFARFGRITLGRSRATKEQHQAAQARMVAQYPIAVRAIEELVQSIATQIAPQRAQVVY</sequence>